<dbReference type="GO" id="GO:0005634">
    <property type="term" value="C:nucleus"/>
    <property type="evidence" value="ECO:0007669"/>
    <property type="project" value="TreeGrafter"/>
</dbReference>
<feature type="compositionally biased region" description="Basic and acidic residues" evidence="2">
    <location>
        <begin position="1"/>
        <end position="11"/>
    </location>
</feature>
<dbReference type="EMBL" id="JAEPRB010000072">
    <property type="protein sequence ID" value="KAG2222913.1"/>
    <property type="molecule type" value="Genomic_DNA"/>
</dbReference>
<proteinExistence type="inferred from homology"/>
<feature type="domain" description="Vps72/YL1 C-terminal" evidence="3">
    <location>
        <begin position="340"/>
        <end position="369"/>
    </location>
</feature>
<gene>
    <name evidence="4" type="ORF">INT45_013544</name>
</gene>
<comment type="caution">
    <text evidence="4">The sequence shown here is derived from an EMBL/GenBank/DDBJ whole genome shotgun (WGS) entry which is preliminary data.</text>
</comment>
<feature type="compositionally biased region" description="Polar residues" evidence="2">
    <location>
        <begin position="135"/>
        <end position="145"/>
    </location>
</feature>
<keyword evidence="5" id="KW-1185">Reference proteome</keyword>
<dbReference type="Pfam" id="PF05764">
    <property type="entry name" value="YL1"/>
    <property type="match status" value="1"/>
</dbReference>
<accession>A0A8H7S7K1</accession>
<name>A0A8H7S7K1_9FUNG</name>
<comment type="similarity">
    <text evidence="1">Belongs to the VPS72/YL1 family.</text>
</comment>
<protein>
    <recommendedName>
        <fullName evidence="3">Vps72/YL1 C-terminal domain-containing protein</fullName>
    </recommendedName>
</protein>
<feature type="compositionally biased region" description="Basic and acidic residues" evidence="2">
    <location>
        <begin position="107"/>
        <end position="133"/>
    </location>
</feature>
<sequence>MSFARERERRANAGNRMRALLDQEVEMEDLFEESISEDEEFFTKPEDEVQDTLDSDFDTESSDEEREQEELGREADKAIEKQERQARRAPLPPATFQSRPKRQQHQQPKEQRKEKSTDEQPRQRGSRRSEVDFVRQSSRSNTVRNRLQVEEQIRQYKNRKEKLPKRDRPVVKQLTQEELLAEAAITERENLESLEQWQQKEAERRARAKKRDKKRIVGPFVRYTSFTEDPDKRPKRRKIFMITPSSSSSPLSPSIDENHNIQTEITDPAALAWQEKRDMEQSDAMGRNLISFMQTADEEQIHAKPTVTLTGLTDREMDRTDLIPELASWAERPTRPTKPTICPITGMQARYLDPKTMVPYANLEAYKTIQRCLQNKVVWSRDYKLYVGESSVGAKGVPEGWQRAIMGKQEGQIDWQRSNGDIECPDWFTDIHNSL</sequence>
<dbReference type="PANTHER" id="PTHR13275">
    <property type="entry name" value="YL-1 PROTEIN TRANSCRIPTION FACTOR-LIKE 1"/>
    <property type="match status" value="1"/>
</dbReference>
<evidence type="ECO:0000256" key="1">
    <source>
        <dbReference type="ARBA" id="ARBA00006832"/>
    </source>
</evidence>
<evidence type="ECO:0000313" key="5">
    <source>
        <dbReference type="Proteomes" id="UP000646827"/>
    </source>
</evidence>
<feature type="compositionally biased region" description="Acidic residues" evidence="2">
    <location>
        <begin position="23"/>
        <end position="40"/>
    </location>
</feature>
<organism evidence="4 5">
    <name type="scientific">Circinella minor</name>
    <dbReference type="NCBI Taxonomy" id="1195481"/>
    <lineage>
        <taxon>Eukaryota</taxon>
        <taxon>Fungi</taxon>
        <taxon>Fungi incertae sedis</taxon>
        <taxon>Mucoromycota</taxon>
        <taxon>Mucoromycotina</taxon>
        <taxon>Mucoromycetes</taxon>
        <taxon>Mucorales</taxon>
        <taxon>Lichtheimiaceae</taxon>
        <taxon>Circinella</taxon>
    </lineage>
</organism>
<evidence type="ECO:0000313" key="4">
    <source>
        <dbReference type="EMBL" id="KAG2222913.1"/>
    </source>
</evidence>
<dbReference type="SMART" id="SM00993">
    <property type="entry name" value="YL1_C"/>
    <property type="match status" value="1"/>
</dbReference>
<evidence type="ECO:0000256" key="2">
    <source>
        <dbReference type="SAM" id="MobiDB-lite"/>
    </source>
</evidence>
<feature type="compositionally biased region" description="Basic and acidic residues" evidence="2">
    <location>
        <begin position="69"/>
        <end position="86"/>
    </location>
</feature>
<reference evidence="4 5" key="1">
    <citation type="submission" date="2020-12" db="EMBL/GenBank/DDBJ databases">
        <title>Metabolic potential, ecology and presence of endohyphal bacteria is reflected in genomic diversity of Mucoromycotina.</title>
        <authorList>
            <person name="Muszewska A."/>
            <person name="Okrasinska A."/>
            <person name="Steczkiewicz K."/>
            <person name="Drgas O."/>
            <person name="Orlowska M."/>
            <person name="Perlinska-Lenart U."/>
            <person name="Aleksandrzak-Piekarczyk T."/>
            <person name="Szatraj K."/>
            <person name="Zielenkiewicz U."/>
            <person name="Pilsyk S."/>
            <person name="Malc E."/>
            <person name="Mieczkowski P."/>
            <person name="Kruszewska J.S."/>
            <person name="Biernat P."/>
            <person name="Pawlowska J."/>
        </authorList>
    </citation>
    <scope>NUCLEOTIDE SEQUENCE [LARGE SCALE GENOMIC DNA]</scope>
    <source>
        <strain evidence="4 5">CBS 142.35</strain>
    </source>
</reference>
<dbReference type="OrthoDB" id="78296at2759"/>
<dbReference type="InterPro" id="IPR046757">
    <property type="entry name" value="YL1_N"/>
</dbReference>
<dbReference type="InterPro" id="IPR013272">
    <property type="entry name" value="Vps72/YL1_C"/>
</dbReference>
<dbReference type="AlphaFoldDB" id="A0A8H7S7K1"/>
<evidence type="ECO:0000259" key="3">
    <source>
        <dbReference type="SMART" id="SM00993"/>
    </source>
</evidence>
<dbReference type="PANTHER" id="PTHR13275:SF4">
    <property type="entry name" value="VACUOLAR PROTEIN SORTING-ASSOCIATED PROTEIN 72 HOMOLOG"/>
    <property type="match status" value="1"/>
</dbReference>
<feature type="compositionally biased region" description="Acidic residues" evidence="2">
    <location>
        <begin position="48"/>
        <end position="68"/>
    </location>
</feature>
<dbReference type="Proteomes" id="UP000646827">
    <property type="component" value="Unassembled WGS sequence"/>
</dbReference>
<dbReference type="Pfam" id="PF08265">
    <property type="entry name" value="YL1_C"/>
    <property type="match status" value="1"/>
</dbReference>
<feature type="region of interest" description="Disordered" evidence="2">
    <location>
        <begin position="1"/>
        <end position="169"/>
    </location>
</feature>